<accession>A0A934S879</accession>
<keyword evidence="6" id="KW-0472">Membrane</keyword>
<dbReference type="InterPro" id="IPR001469">
    <property type="entry name" value="ATP_synth_F1_dsu/esu"/>
</dbReference>
<evidence type="ECO:0000313" key="10">
    <source>
        <dbReference type="Proteomes" id="UP000603141"/>
    </source>
</evidence>
<feature type="domain" description="ATP synthase F1 complex delta/epsilon subunit N-terminal" evidence="8">
    <location>
        <begin position="1"/>
        <end position="81"/>
    </location>
</feature>
<dbReference type="NCBIfam" id="NF004871">
    <property type="entry name" value="PRK06228.1"/>
    <property type="match status" value="1"/>
</dbReference>
<name>A0A934S879_9BACT</name>
<dbReference type="RefSeq" id="WP_200270747.1">
    <property type="nucleotide sequence ID" value="NZ_JAENIJ010000016.1"/>
</dbReference>
<proteinExistence type="inferred from homology"/>
<evidence type="ECO:0000259" key="8">
    <source>
        <dbReference type="Pfam" id="PF02823"/>
    </source>
</evidence>
<comment type="caution">
    <text evidence="9">The sequence shown here is derived from an EMBL/GenBank/DDBJ whole genome shotgun (WGS) entry which is preliminary data.</text>
</comment>
<evidence type="ECO:0000256" key="3">
    <source>
        <dbReference type="ARBA" id="ARBA00005712"/>
    </source>
</evidence>
<organism evidence="9 10">
    <name type="scientific">Luteolibacter pohnpeiensis</name>
    <dbReference type="NCBI Taxonomy" id="454153"/>
    <lineage>
        <taxon>Bacteria</taxon>
        <taxon>Pseudomonadati</taxon>
        <taxon>Verrucomicrobiota</taxon>
        <taxon>Verrucomicrobiia</taxon>
        <taxon>Verrucomicrobiales</taxon>
        <taxon>Verrucomicrobiaceae</taxon>
        <taxon>Luteolibacter</taxon>
    </lineage>
</organism>
<comment type="function">
    <text evidence="1">Produces ATP from ADP in the presence of a proton gradient across the membrane.</text>
</comment>
<sequence length="129" mass="14358">MNLKILLPFQVFDQQIGVLRIVAETAKGSFGLLPQRLDCVAALVPGILVYETPEQGEVFIAVDQGLLVKTGKDVCVSVRRAIRGADLSQLRSSVEKEFLTLSENEQAVRNVMTRIEFGLMRNLANFQHE</sequence>
<dbReference type="AlphaFoldDB" id="A0A934S879"/>
<dbReference type="EMBL" id="JAENIJ010000016">
    <property type="protein sequence ID" value="MBK1883034.1"/>
    <property type="molecule type" value="Genomic_DNA"/>
</dbReference>
<keyword evidence="7" id="KW-0139">CF(1)</keyword>
<keyword evidence="7" id="KW-0066">ATP synthesis</keyword>
<dbReference type="GO" id="GO:0045259">
    <property type="term" value="C:proton-transporting ATP synthase complex"/>
    <property type="evidence" value="ECO:0007669"/>
    <property type="project" value="UniProtKB-KW"/>
</dbReference>
<dbReference type="Proteomes" id="UP000603141">
    <property type="component" value="Unassembled WGS sequence"/>
</dbReference>
<evidence type="ECO:0000256" key="1">
    <source>
        <dbReference type="ARBA" id="ARBA00003543"/>
    </source>
</evidence>
<dbReference type="SUPFAM" id="SSF51344">
    <property type="entry name" value="Epsilon subunit of F1F0-ATP synthase N-terminal domain"/>
    <property type="match status" value="1"/>
</dbReference>
<evidence type="ECO:0000256" key="5">
    <source>
        <dbReference type="ARBA" id="ARBA00023065"/>
    </source>
</evidence>
<reference evidence="9" key="1">
    <citation type="submission" date="2021-01" db="EMBL/GenBank/DDBJ databases">
        <title>Modified the classification status of verrucomicrobia.</title>
        <authorList>
            <person name="Feng X."/>
        </authorList>
    </citation>
    <scope>NUCLEOTIDE SEQUENCE</scope>
    <source>
        <strain evidence="9">KCTC 22041</strain>
    </source>
</reference>
<gene>
    <name evidence="9" type="ORF">JIN85_11450</name>
</gene>
<dbReference type="GO" id="GO:0012505">
    <property type="term" value="C:endomembrane system"/>
    <property type="evidence" value="ECO:0007669"/>
    <property type="project" value="UniProtKB-SubCell"/>
</dbReference>
<dbReference type="InterPro" id="IPR036771">
    <property type="entry name" value="ATPsynth_dsu/esu_N"/>
</dbReference>
<dbReference type="NCBIfam" id="TIGR03166">
    <property type="entry name" value="alt_F1F0_F1_eps"/>
    <property type="match status" value="1"/>
</dbReference>
<dbReference type="Pfam" id="PF02823">
    <property type="entry name" value="ATP-synt_DE_N"/>
    <property type="match status" value="1"/>
</dbReference>
<evidence type="ECO:0000313" key="9">
    <source>
        <dbReference type="EMBL" id="MBK1883034.1"/>
    </source>
</evidence>
<comment type="subcellular location">
    <subcellularLocation>
        <location evidence="2">Endomembrane system</location>
        <topology evidence="2">Peripheral membrane protein</topology>
    </subcellularLocation>
</comment>
<dbReference type="GO" id="GO:0046933">
    <property type="term" value="F:proton-transporting ATP synthase activity, rotational mechanism"/>
    <property type="evidence" value="ECO:0007669"/>
    <property type="project" value="InterPro"/>
</dbReference>
<keyword evidence="10" id="KW-1185">Reference proteome</keyword>
<dbReference type="InterPro" id="IPR024037">
    <property type="entry name" value="Alt_ATP_synth_F1_esu"/>
</dbReference>
<protein>
    <submittedName>
        <fullName evidence="9">F0F1 ATP synthase subunit epsilon</fullName>
    </submittedName>
</protein>
<keyword evidence="4" id="KW-0813">Transport</keyword>
<evidence type="ECO:0000256" key="7">
    <source>
        <dbReference type="ARBA" id="ARBA00023196"/>
    </source>
</evidence>
<evidence type="ECO:0000256" key="2">
    <source>
        <dbReference type="ARBA" id="ARBA00004184"/>
    </source>
</evidence>
<evidence type="ECO:0000256" key="4">
    <source>
        <dbReference type="ARBA" id="ARBA00022448"/>
    </source>
</evidence>
<dbReference type="Gene3D" id="2.60.15.10">
    <property type="entry name" value="F0F1 ATP synthase delta/epsilon subunit, N-terminal"/>
    <property type="match status" value="1"/>
</dbReference>
<comment type="similarity">
    <text evidence="3">Belongs to the ATPase epsilon chain family.</text>
</comment>
<keyword evidence="5" id="KW-0406">Ion transport</keyword>
<evidence type="ECO:0000256" key="6">
    <source>
        <dbReference type="ARBA" id="ARBA00023136"/>
    </source>
</evidence>
<dbReference type="InterPro" id="IPR020546">
    <property type="entry name" value="ATP_synth_F1_dsu/esu_N"/>
</dbReference>
<dbReference type="CDD" id="cd12152">
    <property type="entry name" value="F1-ATPase_delta"/>
    <property type="match status" value="1"/>
</dbReference>